<reference evidence="2" key="1">
    <citation type="submission" date="2021-06" db="EMBL/GenBank/DDBJ databases">
        <title>Comparative genomics, transcriptomics and evolutionary studies reveal genomic signatures of adaptation to plant cell wall in hemibiotrophic fungi.</title>
        <authorList>
            <consortium name="DOE Joint Genome Institute"/>
            <person name="Baroncelli R."/>
            <person name="Diaz J.F."/>
            <person name="Benocci T."/>
            <person name="Peng M."/>
            <person name="Battaglia E."/>
            <person name="Haridas S."/>
            <person name="Andreopoulos W."/>
            <person name="Labutti K."/>
            <person name="Pangilinan J."/>
            <person name="Floch G.L."/>
            <person name="Makela M.R."/>
            <person name="Henrissat B."/>
            <person name="Grigoriev I.V."/>
            <person name="Crouch J.A."/>
            <person name="De Vries R.P."/>
            <person name="Sukno S.A."/>
            <person name="Thon M.R."/>
        </authorList>
    </citation>
    <scope>NUCLEOTIDE SEQUENCE</scope>
    <source>
        <strain evidence="2">MAFF235873</strain>
    </source>
</reference>
<comment type="caution">
    <text evidence="2">The sequence shown here is derived from an EMBL/GenBank/DDBJ whole genome shotgun (WGS) entry which is preliminary data.</text>
</comment>
<accession>A0AAD9HSX8</accession>
<proteinExistence type="predicted"/>
<evidence type="ECO:0000313" key="2">
    <source>
        <dbReference type="EMBL" id="KAK2033304.1"/>
    </source>
</evidence>
<evidence type="ECO:0000256" key="1">
    <source>
        <dbReference type="SAM" id="MobiDB-lite"/>
    </source>
</evidence>
<feature type="compositionally biased region" description="Low complexity" evidence="1">
    <location>
        <begin position="7"/>
        <end position="22"/>
    </location>
</feature>
<feature type="region of interest" description="Disordered" evidence="1">
    <location>
        <begin position="1"/>
        <end position="63"/>
    </location>
</feature>
<organism evidence="2 3">
    <name type="scientific">Colletotrichum zoysiae</name>
    <dbReference type="NCBI Taxonomy" id="1216348"/>
    <lineage>
        <taxon>Eukaryota</taxon>
        <taxon>Fungi</taxon>
        <taxon>Dikarya</taxon>
        <taxon>Ascomycota</taxon>
        <taxon>Pezizomycotina</taxon>
        <taxon>Sordariomycetes</taxon>
        <taxon>Hypocreomycetidae</taxon>
        <taxon>Glomerellales</taxon>
        <taxon>Glomerellaceae</taxon>
        <taxon>Colletotrichum</taxon>
        <taxon>Colletotrichum graminicola species complex</taxon>
    </lineage>
</organism>
<dbReference type="AlphaFoldDB" id="A0AAD9HSX8"/>
<dbReference type="Proteomes" id="UP001232148">
    <property type="component" value="Unassembled WGS sequence"/>
</dbReference>
<protein>
    <submittedName>
        <fullName evidence="2">Uncharacterized protein</fullName>
    </submittedName>
</protein>
<evidence type="ECO:0000313" key="3">
    <source>
        <dbReference type="Proteomes" id="UP001232148"/>
    </source>
</evidence>
<name>A0AAD9HSX8_9PEZI</name>
<gene>
    <name evidence="2" type="ORF">LX32DRAFT_104801</name>
</gene>
<sequence>MVPSQRSASVPASTAATCTTTSQCDVDTAAGGERRRSPSGRPPRESGPEGDDDQRGQFFSGKAWPRNSTISLVFFPNKGMEQGGSRFKICHHHLPLPFRKGLRQPWTMRATLRRLDTPGLPLADCLLRLPGLPLGRVIGEQTH</sequence>
<keyword evidence="3" id="KW-1185">Reference proteome</keyword>
<dbReference type="EMBL" id="MU842823">
    <property type="protein sequence ID" value="KAK2033304.1"/>
    <property type="molecule type" value="Genomic_DNA"/>
</dbReference>
<feature type="compositionally biased region" description="Basic and acidic residues" evidence="1">
    <location>
        <begin position="32"/>
        <end position="47"/>
    </location>
</feature>